<sequence length="840" mass="95046">MMPRRCNNGGSGREVISSKRLFRMTSSDRGVWQDAKTAADLLYHISEGFQKLRLWNSSFTTGGENENVDLVVSKLAERLKKTKTLEALSLNGNNLGEHVLTLAKALEKNTSLRFLEVRNNKISDNGAKAIANSLKTCNNLIFLNLSGNEISNDGVFEIGQSLEYNSTLTKLSLHHNRIEKEGALSLMRCIEKNKMVTALDISDNRIEGSNFAEIQAQLLLQLKANKNSQKRSFLEALKSGSGPWNRSKVFLIGEEASGKSATIQSLNGKSFDKDWEPYSYHPEYDRFEFETSADQSRWKQTRKHGRLHHTTRFAAKLAVDKLKCGGFQHEPEPDSEDMHTSLSAIEKSDTLLDAHIDSALSEYEGVSVFRNHHNNGITFSVFEYNENRNLIHKFHRLFFTTFGTYLIVFDMQKVLQKVKGAIEYLKFWFESIRFHAPEASIVFVGTFHDIVNSRGDLETISETLFCEVLSSQLFPFVAQNDCLWFYPVDNPNGLGLGDLHEVVLKTITIYGHSRKIVSIRWLHCLDELLNAASIGAPCLTLRDVTKCASMFGINSLAEISAMLNLFHEFGFVIYSTSTEALRRLVVLNPQFLVDSLNRVIVDCANMSQEAIDRIEKMGLKNDVEKLCQTGLATYDLLECIWGKDHVDYLVDVMREGMLFHDWSFRNTDKLFLIPSFLQDKVIGENETCQDEWSSKCIFDFSDRFLPAGVFQRLVCLCVSYSETIQSSKEPVCQKGWSKIYFGSMNVVVLSVSKDGNSISVAVTDQRRASFCVSLLTTMLRKLNEESLSGSLSWKTFIEHSNSRIPLEKVRNSRELKPWTKDNITPGIITSSIDLSGFDIV</sequence>
<dbReference type="EMBL" id="HBIN01001467">
    <property type="protein sequence ID" value="CAE0430525.1"/>
    <property type="molecule type" value="Transcribed_RNA"/>
</dbReference>
<dbReference type="Gene3D" id="3.80.10.10">
    <property type="entry name" value="Ribonuclease Inhibitor"/>
    <property type="match status" value="1"/>
</dbReference>
<dbReference type="AlphaFoldDB" id="A0A7S3PEE6"/>
<dbReference type="Pfam" id="PF13516">
    <property type="entry name" value="LRR_6"/>
    <property type="match status" value="4"/>
</dbReference>
<name>A0A7S3PEE6_9STRA</name>
<dbReference type="PANTHER" id="PTHR24113">
    <property type="entry name" value="RAN GTPASE-ACTIVATING PROTEIN 1"/>
    <property type="match status" value="1"/>
</dbReference>
<keyword evidence="2" id="KW-0433">Leucine-rich repeat</keyword>
<dbReference type="SMART" id="SM00368">
    <property type="entry name" value="LRR_RI"/>
    <property type="match status" value="4"/>
</dbReference>
<keyword evidence="1" id="KW-0343">GTPase activation</keyword>
<keyword evidence="3" id="KW-0677">Repeat</keyword>
<dbReference type="GO" id="GO:0005634">
    <property type="term" value="C:nucleus"/>
    <property type="evidence" value="ECO:0007669"/>
    <property type="project" value="TreeGrafter"/>
</dbReference>
<dbReference type="GO" id="GO:0005829">
    <property type="term" value="C:cytosol"/>
    <property type="evidence" value="ECO:0007669"/>
    <property type="project" value="TreeGrafter"/>
</dbReference>
<dbReference type="InterPro" id="IPR027038">
    <property type="entry name" value="RanGap"/>
</dbReference>
<dbReference type="InterPro" id="IPR027417">
    <property type="entry name" value="P-loop_NTPase"/>
</dbReference>
<dbReference type="GO" id="GO:0031267">
    <property type="term" value="F:small GTPase binding"/>
    <property type="evidence" value="ECO:0007669"/>
    <property type="project" value="TreeGrafter"/>
</dbReference>
<dbReference type="SUPFAM" id="SSF52540">
    <property type="entry name" value="P-loop containing nucleoside triphosphate hydrolases"/>
    <property type="match status" value="1"/>
</dbReference>
<dbReference type="GO" id="GO:0005096">
    <property type="term" value="F:GTPase activator activity"/>
    <property type="evidence" value="ECO:0007669"/>
    <property type="project" value="UniProtKB-KW"/>
</dbReference>
<dbReference type="GO" id="GO:0048471">
    <property type="term" value="C:perinuclear region of cytoplasm"/>
    <property type="evidence" value="ECO:0007669"/>
    <property type="project" value="TreeGrafter"/>
</dbReference>
<reference evidence="4" key="1">
    <citation type="submission" date="2021-01" db="EMBL/GenBank/DDBJ databases">
        <authorList>
            <person name="Corre E."/>
            <person name="Pelletier E."/>
            <person name="Niang G."/>
            <person name="Scheremetjew M."/>
            <person name="Finn R."/>
            <person name="Kale V."/>
            <person name="Holt S."/>
            <person name="Cochrane G."/>
            <person name="Meng A."/>
            <person name="Brown T."/>
            <person name="Cohen L."/>
        </authorList>
    </citation>
    <scope>NUCLEOTIDE SEQUENCE</scope>
    <source>
        <strain evidence="4">GSBS06</strain>
    </source>
</reference>
<accession>A0A7S3PEE6</accession>
<evidence type="ECO:0008006" key="5">
    <source>
        <dbReference type="Google" id="ProtNLM"/>
    </source>
</evidence>
<protein>
    <recommendedName>
        <fullName evidence="5">Roc domain-containing protein</fullName>
    </recommendedName>
</protein>
<dbReference type="PANTHER" id="PTHR24113:SF12">
    <property type="entry name" value="RAN GTPASE-ACTIVATING PROTEIN 1"/>
    <property type="match status" value="1"/>
</dbReference>
<dbReference type="Gene3D" id="3.40.50.300">
    <property type="entry name" value="P-loop containing nucleotide triphosphate hydrolases"/>
    <property type="match status" value="1"/>
</dbReference>
<dbReference type="InterPro" id="IPR001611">
    <property type="entry name" value="Leu-rich_rpt"/>
</dbReference>
<dbReference type="SUPFAM" id="SSF52047">
    <property type="entry name" value="RNI-like"/>
    <property type="match status" value="1"/>
</dbReference>
<dbReference type="GO" id="GO:0006913">
    <property type="term" value="P:nucleocytoplasmic transport"/>
    <property type="evidence" value="ECO:0007669"/>
    <property type="project" value="TreeGrafter"/>
</dbReference>
<gene>
    <name evidence="4" type="ORF">ASTO00021_LOCUS870</name>
</gene>
<dbReference type="InterPro" id="IPR032675">
    <property type="entry name" value="LRR_dom_sf"/>
</dbReference>
<evidence type="ECO:0000256" key="3">
    <source>
        <dbReference type="ARBA" id="ARBA00022737"/>
    </source>
</evidence>
<evidence type="ECO:0000256" key="2">
    <source>
        <dbReference type="ARBA" id="ARBA00022614"/>
    </source>
</evidence>
<dbReference type="PROSITE" id="PS51450">
    <property type="entry name" value="LRR"/>
    <property type="match status" value="1"/>
</dbReference>
<evidence type="ECO:0000256" key="1">
    <source>
        <dbReference type="ARBA" id="ARBA00022468"/>
    </source>
</evidence>
<proteinExistence type="predicted"/>
<evidence type="ECO:0000313" key="4">
    <source>
        <dbReference type="EMBL" id="CAE0430525.1"/>
    </source>
</evidence>
<organism evidence="4">
    <name type="scientific">Aplanochytrium stocchinoi</name>
    <dbReference type="NCBI Taxonomy" id="215587"/>
    <lineage>
        <taxon>Eukaryota</taxon>
        <taxon>Sar</taxon>
        <taxon>Stramenopiles</taxon>
        <taxon>Bigyra</taxon>
        <taxon>Labyrinthulomycetes</taxon>
        <taxon>Thraustochytrida</taxon>
        <taxon>Thraustochytriidae</taxon>
        <taxon>Aplanochytrium</taxon>
    </lineage>
</organism>